<feature type="region of interest" description="Disordered" evidence="4">
    <location>
        <begin position="57"/>
        <end position="88"/>
    </location>
</feature>
<evidence type="ECO:0000256" key="1">
    <source>
        <dbReference type="ARBA" id="ARBA00022737"/>
    </source>
</evidence>
<keyword evidence="2 3" id="KW-0040">ANK repeat</keyword>
<dbReference type="Pfam" id="PF12796">
    <property type="entry name" value="Ank_2"/>
    <property type="match status" value="1"/>
</dbReference>
<evidence type="ECO:0000256" key="2">
    <source>
        <dbReference type="ARBA" id="ARBA00023043"/>
    </source>
</evidence>
<dbReference type="PANTHER" id="PTHR23206">
    <property type="entry name" value="MASK PROTEIN"/>
    <property type="match status" value="1"/>
</dbReference>
<reference evidence="5" key="1">
    <citation type="submission" date="2023-06" db="EMBL/GenBank/DDBJ databases">
        <title>Genome-scale phylogeny and comparative genomics of the fungal order Sordariales.</title>
        <authorList>
            <consortium name="Lawrence Berkeley National Laboratory"/>
            <person name="Hensen N."/>
            <person name="Bonometti L."/>
            <person name="Westerberg I."/>
            <person name="Brannstrom I.O."/>
            <person name="Guillou S."/>
            <person name="Cros-Aarteil S."/>
            <person name="Calhoun S."/>
            <person name="Haridas S."/>
            <person name="Kuo A."/>
            <person name="Mondo S."/>
            <person name="Pangilinan J."/>
            <person name="Riley R."/>
            <person name="Labutti K."/>
            <person name="Andreopoulos B."/>
            <person name="Lipzen A."/>
            <person name="Chen C."/>
            <person name="Yanf M."/>
            <person name="Daum C."/>
            <person name="Ng V."/>
            <person name="Clum A."/>
            <person name="Steindorff A."/>
            <person name="Ohm R."/>
            <person name="Martin F."/>
            <person name="Silar P."/>
            <person name="Natvig D."/>
            <person name="Lalanne C."/>
            <person name="Gautier V."/>
            <person name="Ament-Velasquez S.L."/>
            <person name="Kruys A."/>
            <person name="Hutchinson M.I."/>
            <person name="Powell A.J."/>
            <person name="Barry K."/>
            <person name="Miller A.N."/>
            <person name="Grigoriev I.V."/>
            <person name="Debuchy R."/>
            <person name="Gladieux P."/>
            <person name="Thoren M.H."/>
            <person name="Johannesson H."/>
        </authorList>
    </citation>
    <scope>NUCLEOTIDE SEQUENCE</scope>
    <source>
        <strain evidence="5">SMH4607-1</strain>
    </source>
</reference>
<evidence type="ECO:0000256" key="3">
    <source>
        <dbReference type="PROSITE-ProRule" id="PRU00023"/>
    </source>
</evidence>
<evidence type="ECO:0008006" key="7">
    <source>
        <dbReference type="Google" id="ProtNLM"/>
    </source>
</evidence>
<dbReference type="InterPro" id="IPR051631">
    <property type="entry name" value="Ankyrin-KH/SAM_domain"/>
</dbReference>
<sequence>MESRDRFGTTPLSHAARRGHVEAAALLLKAEANFRSRDETGWTALRWASDAGHRDMAGPLHGCGAEQESDVEEEQDRIAETVLQQPEI</sequence>
<comment type="caution">
    <text evidence="5">The sequence shown here is derived from an EMBL/GenBank/DDBJ whole genome shotgun (WGS) entry which is preliminary data.</text>
</comment>
<dbReference type="SMART" id="SM00248">
    <property type="entry name" value="ANK"/>
    <property type="match status" value="2"/>
</dbReference>
<feature type="repeat" description="ANK" evidence="3">
    <location>
        <begin position="7"/>
        <end position="39"/>
    </location>
</feature>
<proteinExistence type="predicted"/>
<keyword evidence="1" id="KW-0677">Repeat</keyword>
<evidence type="ECO:0000313" key="5">
    <source>
        <dbReference type="EMBL" id="KAK0710601.1"/>
    </source>
</evidence>
<evidence type="ECO:0000313" key="6">
    <source>
        <dbReference type="Proteomes" id="UP001172102"/>
    </source>
</evidence>
<dbReference type="AlphaFoldDB" id="A0AA40DRC4"/>
<protein>
    <recommendedName>
        <fullName evidence="7">Ankyrin repeat protein</fullName>
    </recommendedName>
</protein>
<dbReference type="SUPFAM" id="SSF48403">
    <property type="entry name" value="Ankyrin repeat"/>
    <property type="match status" value="1"/>
</dbReference>
<dbReference type="GO" id="GO:0005737">
    <property type="term" value="C:cytoplasm"/>
    <property type="evidence" value="ECO:0007669"/>
    <property type="project" value="TreeGrafter"/>
</dbReference>
<gene>
    <name evidence="5" type="ORF">B0H67DRAFT_583057</name>
</gene>
<dbReference type="EMBL" id="JAUKUA010000005">
    <property type="protein sequence ID" value="KAK0710601.1"/>
    <property type="molecule type" value="Genomic_DNA"/>
</dbReference>
<accession>A0AA40DRC4</accession>
<dbReference type="InterPro" id="IPR036770">
    <property type="entry name" value="Ankyrin_rpt-contain_sf"/>
</dbReference>
<dbReference type="PANTHER" id="PTHR23206:SF7">
    <property type="entry name" value="PROTEIN KINASE DOMAIN-CONTAINING PROTEIN"/>
    <property type="match status" value="1"/>
</dbReference>
<name>A0AA40DRC4_9PEZI</name>
<keyword evidence="6" id="KW-1185">Reference proteome</keyword>
<dbReference type="InterPro" id="IPR002110">
    <property type="entry name" value="Ankyrin_rpt"/>
</dbReference>
<dbReference type="PROSITE" id="PS50297">
    <property type="entry name" value="ANK_REP_REGION"/>
    <property type="match status" value="1"/>
</dbReference>
<dbReference type="Gene3D" id="1.25.40.20">
    <property type="entry name" value="Ankyrin repeat-containing domain"/>
    <property type="match status" value="1"/>
</dbReference>
<evidence type="ECO:0000256" key="4">
    <source>
        <dbReference type="SAM" id="MobiDB-lite"/>
    </source>
</evidence>
<dbReference type="PROSITE" id="PS50088">
    <property type="entry name" value="ANK_REPEAT"/>
    <property type="match status" value="1"/>
</dbReference>
<dbReference type="Proteomes" id="UP001172102">
    <property type="component" value="Unassembled WGS sequence"/>
</dbReference>
<organism evidence="5 6">
    <name type="scientific">Lasiosphaeris hirsuta</name>
    <dbReference type="NCBI Taxonomy" id="260670"/>
    <lineage>
        <taxon>Eukaryota</taxon>
        <taxon>Fungi</taxon>
        <taxon>Dikarya</taxon>
        <taxon>Ascomycota</taxon>
        <taxon>Pezizomycotina</taxon>
        <taxon>Sordariomycetes</taxon>
        <taxon>Sordariomycetidae</taxon>
        <taxon>Sordariales</taxon>
        <taxon>Lasiosphaeriaceae</taxon>
        <taxon>Lasiosphaeris</taxon>
    </lineage>
</organism>